<reference evidence="1 2" key="1">
    <citation type="submission" date="2019-12" db="EMBL/GenBank/DDBJ databases">
        <authorList>
            <person name="Alioto T."/>
            <person name="Alioto T."/>
            <person name="Gomez Garrido J."/>
        </authorList>
    </citation>
    <scope>NUCLEOTIDE SEQUENCE [LARGE SCALE GENOMIC DNA]</scope>
</reference>
<dbReference type="AlphaFoldDB" id="A0A8S0UBA1"/>
<organism evidence="1 2">
    <name type="scientific">Olea europaea subsp. europaea</name>
    <dbReference type="NCBI Taxonomy" id="158383"/>
    <lineage>
        <taxon>Eukaryota</taxon>
        <taxon>Viridiplantae</taxon>
        <taxon>Streptophyta</taxon>
        <taxon>Embryophyta</taxon>
        <taxon>Tracheophyta</taxon>
        <taxon>Spermatophyta</taxon>
        <taxon>Magnoliopsida</taxon>
        <taxon>eudicotyledons</taxon>
        <taxon>Gunneridae</taxon>
        <taxon>Pentapetalae</taxon>
        <taxon>asterids</taxon>
        <taxon>lamiids</taxon>
        <taxon>Lamiales</taxon>
        <taxon>Oleaceae</taxon>
        <taxon>Oleeae</taxon>
        <taxon>Olea</taxon>
    </lineage>
</organism>
<evidence type="ECO:0000313" key="1">
    <source>
        <dbReference type="EMBL" id="CAA3016797.1"/>
    </source>
</evidence>
<evidence type="ECO:0000313" key="2">
    <source>
        <dbReference type="Proteomes" id="UP000594638"/>
    </source>
</evidence>
<dbReference type="OrthoDB" id="62312at2759"/>
<sequence>MEKAENPCQTTTPQTLTLMLGDECVAAVTPVPGTEGTLAANRCYGQCKSDGHYGGSSSAPETATAAVNLAVGEVATPGNSGKMGELVWIHHGTTVNTTPHYTKHHPSLVVVVPVLRRSDEAPQNDERLSPLQDDMKGSLWLWTAAPWVNGRKLSPAVGSRIVELTGSHPKLQILLPLSARPQFFFISRTPDYLQLQHLYRSCLFNSHSIRMSEAPFRPREVLFDKQKLFQSIHKHTYLKGPFDKITGIYNMSHGIGKKE</sequence>
<comment type="caution">
    <text evidence="1">The sequence shown here is derived from an EMBL/GenBank/DDBJ whole genome shotgun (WGS) entry which is preliminary data.</text>
</comment>
<proteinExistence type="predicted"/>
<gene>
    <name evidence="1" type="ORF">OLEA9_A036474</name>
</gene>
<keyword evidence="2" id="KW-1185">Reference proteome</keyword>
<dbReference type="Gramene" id="OE9A036474T1">
    <property type="protein sequence ID" value="OE9A036474C1"/>
    <property type="gene ID" value="OE9A036474"/>
</dbReference>
<dbReference type="EMBL" id="CACTIH010007646">
    <property type="protein sequence ID" value="CAA3016797.1"/>
    <property type="molecule type" value="Genomic_DNA"/>
</dbReference>
<dbReference type="Proteomes" id="UP000594638">
    <property type="component" value="Unassembled WGS sequence"/>
</dbReference>
<dbReference type="PANTHER" id="PTHR35308:SF10">
    <property type="entry name" value="COX VIIA-LIKE PROTEIN"/>
    <property type="match status" value="1"/>
</dbReference>
<protein>
    <submittedName>
        <fullName evidence="1">Uncharacterized protein</fullName>
    </submittedName>
</protein>
<name>A0A8S0UBA1_OLEEU</name>
<dbReference type="PANTHER" id="PTHR35308">
    <property type="entry name" value="CYTOCHROME C OXIDASE SUBUNIT 7"/>
    <property type="match status" value="1"/>
</dbReference>
<accession>A0A8S0UBA1</accession>